<comment type="similarity">
    <text evidence="2 10">Belongs to the ABC transporter superfamily.</text>
</comment>
<proteinExistence type="inferred from homology"/>
<dbReference type="InterPro" id="IPR005286">
    <property type="entry name" value="Cell_div_FtsE"/>
</dbReference>
<keyword evidence="13" id="KW-1185">Reference proteome</keyword>
<dbReference type="InterPro" id="IPR003593">
    <property type="entry name" value="AAA+_ATPase"/>
</dbReference>
<dbReference type="AlphaFoldDB" id="A0A3S3U9N4"/>
<keyword evidence="6 10" id="KW-0547">Nucleotide-binding</keyword>
<evidence type="ECO:0000256" key="3">
    <source>
        <dbReference type="ARBA" id="ARBA00020019"/>
    </source>
</evidence>
<dbReference type="InterPro" id="IPR003439">
    <property type="entry name" value="ABC_transporter-like_ATP-bd"/>
</dbReference>
<dbReference type="EMBL" id="MTKO01000080">
    <property type="protein sequence ID" value="RWX45312.1"/>
    <property type="molecule type" value="Genomic_DNA"/>
</dbReference>
<dbReference type="PANTHER" id="PTHR24220">
    <property type="entry name" value="IMPORT ATP-BINDING PROTEIN"/>
    <property type="match status" value="1"/>
</dbReference>
<evidence type="ECO:0000256" key="2">
    <source>
        <dbReference type="ARBA" id="ARBA00005417"/>
    </source>
</evidence>
<accession>A0A3S3U9N4</accession>
<organism evidence="12 13">
    <name type="scientific">Candidatus Electrothrix aarhusensis</name>
    <dbReference type="NCBI Taxonomy" id="1859131"/>
    <lineage>
        <taxon>Bacteria</taxon>
        <taxon>Pseudomonadati</taxon>
        <taxon>Thermodesulfobacteriota</taxon>
        <taxon>Desulfobulbia</taxon>
        <taxon>Desulfobulbales</taxon>
        <taxon>Desulfobulbaceae</taxon>
        <taxon>Candidatus Electrothrix</taxon>
    </lineage>
</organism>
<evidence type="ECO:0000313" key="12">
    <source>
        <dbReference type="EMBL" id="RWX45312.1"/>
    </source>
</evidence>
<evidence type="ECO:0000259" key="11">
    <source>
        <dbReference type="PROSITE" id="PS50893"/>
    </source>
</evidence>
<protein>
    <recommendedName>
        <fullName evidence="3 10">Cell division ATP-binding protein FtsE</fullName>
    </recommendedName>
</protein>
<sequence>MMTEEDGQAMIELIRVSKVYPPDIQALADISLRINKGEICYLTGMSGAGKTTLLRMLCGIDTPDRGYIEVAGKELNKLTGAQMQELRRSIGVAYQDFKLLPDKTVAQNIAFSMEVAYRSRSFIRQRTGKLLSLLRLSDKVNTRAGKLSRGEQQRVSIARAVANDPVLLLADEPTGNLDTETTELVMDLFHHYNEKGTTLLIATHDHSIYNYPGSKVVTIEQGRMLVAGESNDFGESTESTKSTVPIASTAATGVTDTATLKAAKSGHQEDKLGDQIIMNRDLGDLGDIDLGELGVLGDVRRKGAGV</sequence>
<dbReference type="Proteomes" id="UP000287853">
    <property type="component" value="Unassembled WGS sequence"/>
</dbReference>
<keyword evidence="8 10" id="KW-0472">Membrane</keyword>
<comment type="function">
    <text evidence="1">Part of the ABC transporter FtsEX involved in cellular division. Important for assembly or stability of the septal ring.</text>
</comment>
<dbReference type="NCBIfam" id="TIGR02673">
    <property type="entry name" value="FtsE"/>
    <property type="match status" value="1"/>
</dbReference>
<evidence type="ECO:0000256" key="6">
    <source>
        <dbReference type="ARBA" id="ARBA00022741"/>
    </source>
</evidence>
<comment type="subcellular location">
    <subcellularLocation>
        <location evidence="10">Cell membrane</location>
        <topology evidence="10">Peripheral membrane protein</topology>
        <orientation evidence="10">Cytoplasmic side</orientation>
    </subcellularLocation>
</comment>
<evidence type="ECO:0000256" key="9">
    <source>
        <dbReference type="ARBA" id="ARBA00023306"/>
    </source>
</evidence>
<keyword evidence="4 10" id="KW-1003">Cell membrane</keyword>
<name>A0A3S3U9N4_9BACT</name>
<dbReference type="GO" id="GO:0022857">
    <property type="term" value="F:transmembrane transporter activity"/>
    <property type="evidence" value="ECO:0007669"/>
    <property type="project" value="TreeGrafter"/>
</dbReference>
<dbReference type="GO" id="GO:0016887">
    <property type="term" value="F:ATP hydrolysis activity"/>
    <property type="evidence" value="ECO:0007669"/>
    <property type="project" value="InterPro"/>
</dbReference>
<reference evidence="12 13" key="1">
    <citation type="submission" date="2017-01" db="EMBL/GenBank/DDBJ databases">
        <title>The cable genome- insights into the physiology and evolution of filamentous bacteria capable of sulfide oxidation via long distance electron transfer.</title>
        <authorList>
            <person name="Schreiber L."/>
            <person name="Bjerg J.T."/>
            <person name="Boggild A."/>
            <person name="Van De Vossenberg J."/>
            <person name="Meysman F."/>
            <person name="Nielsen L.P."/>
            <person name="Schramm A."/>
            <person name="Kjeldsen K.U."/>
        </authorList>
    </citation>
    <scope>NUCLEOTIDE SEQUENCE [LARGE SCALE GENOMIC DNA]</scope>
    <source>
        <strain evidence="12">MCF</strain>
    </source>
</reference>
<dbReference type="Pfam" id="PF00005">
    <property type="entry name" value="ABC_tran"/>
    <property type="match status" value="1"/>
</dbReference>
<evidence type="ECO:0000256" key="1">
    <source>
        <dbReference type="ARBA" id="ARBA00002579"/>
    </source>
</evidence>
<keyword evidence="7 10" id="KW-0067">ATP-binding</keyword>
<gene>
    <name evidence="10" type="primary">ftsE</name>
    <name evidence="12" type="ORF">H206_02212</name>
</gene>
<evidence type="ECO:0000256" key="8">
    <source>
        <dbReference type="ARBA" id="ARBA00023136"/>
    </source>
</evidence>
<keyword evidence="5 10" id="KW-0132">Cell division</keyword>
<dbReference type="SMART" id="SM00382">
    <property type="entry name" value="AAA"/>
    <property type="match status" value="1"/>
</dbReference>
<evidence type="ECO:0000256" key="5">
    <source>
        <dbReference type="ARBA" id="ARBA00022618"/>
    </source>
</evidence>
<dbReference type="InterPro" id="IPR027417">
    <property type="entry name" value="P-loop_NTPase"/>
</dbReference>
<evidence type="ECO:0000256" key="7">
    <source>
        <dbReference type="ARBA" id="ARBA00022840"/>
    </source>
</evidence>
<comment type="caution">
    <text evidence="12">The sequence shown here is derived from an EMBL/GenBank/DDBJ whole genome shotgun (WGS) entry which is preliminary data.</text>
</comment>
<evidence type="ECO:0000256" key="10">
    <source>
        <dbReference type="RuleBase" id="RU365094"/>
    </source>
</evidence>
<dbReference type="Gene3D" id="3.40.50.300">
    <property type="entry name" value="P-loop containing nucleotide triphosphate hydrolases"/>
    <property type="match status" value="1"/>
</dbReference>
<comment type="subunit">
    <text evidence="10">Homodimer. Forms a membrane-associated complex with FtsX.</text>
</comment>
<keyword evidence="9 10" id="KW-0131">Cell cycle</keyword>
<feature type="domain" description="ABC transporter" evidence="11">
    <location>
        <begin position="11"/>
        <end position="246"/>
    </location>
</feature>
<dbReference type="GO" id="GO:0051301">
    <property type="term" value="P:cell division"/>
    <property type="evidence" value="ECO:0007669"/>
    <property type="project" value="UniProtKB-UniRule"/>
</dbReference>
<dbReference type="GO" id="GO:0005524">
    <property type="term" value="F:ATP binding"/>
    <property type="evidence" value="ECO:0007669"/>
    <property type="project" value="UniProtKB-UniRule"/>
</dbReference>
<dbReference type="FunFam" id="3.40.50.300:FF:000056">
    <property type="entry name" value="Cell division ATP-binding protein FtsE"/>
    <property type="match status" value="1"/>
</dbReference>
<evidence type="ECO:0000256" key="4">
    <source>
        <dbReference type="ARBA" id="ARBA00022475"/>
    </source>
</evidence>
<dbReference type="PROSITE" id="PS50893">
    <property type="entry name" value="ABC_TRANSPORTER_2"/>
    <property type="match status" value="1"/>
</dbReference>
<dbReference type="SUPFAM" id="SSF52540">
    <property type="entry name" value="P-loop containing nucleoside triphosphate hydrolases"/>
    <property type="match status" value="1"/>
</dbReference>
<evidence type="ECO:0000313" key="13">
    <source>
        <dbReference type="Proteomes" id="UP000287853"/>
    </source>
</evidence>
<dbReference type="PANTHER" id="PTHR24220:SF470">
    <property type="entry name" value="CELL DIVISION ATP-BINDING PROTEIN FTSE"/>
    <property type="match status" value="1"/>
</dbReference>
<dbReference type="GO" id="GO:0005886">
    <property type="term" value="C:plasma membrane"/>
    <property type="evidence" value="ECO:0007669"/>
    <property type="project" value="UniProtKB-SubCell"/>
</dbReference>
<dbReference type="InterPro" id="IPR015854">
    <property type="entry name" value="ABC_transpr_LolD-like"/>
</dbReference>